<dbReference type="InterPro" id="IPR000254">
    <property type="entry name" value="CBD"/>
</dbReference>
<dbReference type="GO" id="GO:0046872">
    <property type="term" value="F:metal ion binding"/>
    <property type="evidence" value="ECO:0007669"/>
    <property type="project" value="UniProtKB-KW"/>
</dbReference>
<evidence type="ECO:0000256" key="8">
    <source>
        <dbReference type="ARBA" id="ARBA00023008"/>
    </source>
</evidence>
<keyword evidence="9" id="KW-0503">Monooxygenase</keyword>
<dbReference type="EMBL" id="JAPEVB010000004">
    <property type="protein sequence ID" value="KAJ4389009.1"/>
    <property type="molecule type" value="Genomic_DNA"/>
</dbReference>
<evidence type="ECO:0000256" key="9">
    <source>
        <dbReference type="ARBA" id="ARBA00023033"/>
    </source>
</evidence>
<comment type="cofactor">
    <cofactor evidence="1">
        <name>Cu(2+)</name>
        <dbReference type="ChEBI" id="CHEBI:29036"/>
    </cofactor>
</comment>
<evidence type="ECO:0000256" key="11">
    <source>
        <dbReference type="ARBA" id="ARBA00023277"/>
    </source>
</evidence>
<keyword evidence="10" id="KW-1015">Disulfide bond</keyword>
<dbReference type="Proteomes" id="UP001140453">
    <property type="component" value="Unassembled WGS sequence"/>
</dbReference>
<keyword evidence="7 19" id="KW-0560">Oxidoreductase</keyword>
<keyword evidence="5 17" id="KW-0732">Signal</keyword>
<comment type="subcellular location">
    <subcellularLocation>
        <location evidence="2">Secreted</location>
    </subcellularLocation>
</comment>
<dbReference type="CDD" id="cd21175">
    <property type="entry name" value="LPMO_AA9"/>
    <property type="match status" value="1"/>
</dbReference>
<evidence type="ECO:0000259" key="18">
    <source>
        <dbReference type="PROSITE" id="PS51164"/>
    </source>
</evidence>
<evidence type="ECO:0000256" key="12">
    <source>
        <dbReference type="ARBA" id="ARBA00023326"/>
    </source>
</evidence>
<evidence type="ECO:0000313" key="19">
    <source>
        <dbReference type="EMBL" id="KAJ4389009.1"/>
    </source>
</evidence>
<dbReference type="AlphaFoldDB" id="A0A9W8YPF3"/>
<dbReference type="InterPro" id="IPR035971">
    <property type="entry name" value="CBD_sf"/>
</dbReference>
<dbReference type="GO" id="GO:0030248">
    <property type="term" value="F:cellulose binding"/>
    <property type="evidence" value="ECO:0007669"/>
    <property type="project" value="InterPro"/>
</dbReference>
<gene>
    <name evidence="19" type="primary">CEL61A</name>
    <name evidence="19" type="ORF">N0V93_006471</name>
</gene>
<evidence type="ECO:0000256" key="5">
    <source>
        <dbReference type="ARBA" id="ARBA00022729"/>
    </source>
</evidence>
<feature type="region of interest" description="Disordered" evidence="16">
    <location>
        <begin position="263"/>
        <end position="283"/>
    </location>
</feature>
<keyword evidence="12" id="KW-0624">Polysaccharide degradation</keyword>
<dbReference type="Gene3D" id="2.70.50.70">
    <property type="match status" value="1"/>
</dbReference>
<evidence type="ECO:0000256" key="17">
    <source>
        <dbReference type="SAM" id="SignalP"/>
    </source>
</evidence>
<dbReference type="EC" id="1.14.99.56" evidence="15"/>
<keyword evidence="6" id="KW-0136">Cellulose degradation</keyword>
<dbReference type="PROSITE" id="PS51164">
    <property type="entry name" value="CBM1_2"/>
    <property type="match status" value="1"/>
</dbReference>
<accession>A0A9W8YPF3</accession>
<sequence>MALLPTVLSSLALATTAIAHSHVNNLVINGIYWQGYDPTSYPYESDPPVVVGWTAADTDNGFVAPDAYQTGDIICHKNATPAGGHATVNAGDSISIQWAVTWPDSHHGPIFDYLAPCNGNCETVDKTTLEFFKIDQVGYINGSDPGFWGSDVLIADNSTWLVQIPASIAPGNYVLRHEILALHSAGSLDGAQNYPQCFNLAISGSGTLVPSGTLGEALYQETDPGILYNLYTDVEDYTMPGPTLYSAFPSSVAQSESTATATSSAIVPGGASSSTASAGSTATSSSVKSTTAASTTVASTTAASTAASTATSSAVQTTSVASAAAGQTVYGQCGGSGWTGATSCVSATCSTLNAYYAQCLP</sequence>
<dbReference type="Pfam" id="PF00734">
    <property type="entry name" value="CBM_1"/>
    <property type="match status" value="1"/>
</dbReference>
<evidence type="ECO:0000256" key="6">
    <source>
        <dbReference type="ARBA" id="ARBA00023001"/>
    </source>
</evidence>
<keyword evidence="11" id="KW-0119">Carbohydrate metabolism</keyword>
<dbReference type="PANTHER" id="PTHR33353:SF36">
    <property type="entry name" value="ENDO-BETA-1,4-GLUCANASE D"/>
    <property type="match status" value="1"/>
</dbReference>
<evidence type="ECO:0000256" key="15">
    <source>
        <dbReference type="ARBA" id="ARBA00047174"/>
    </source>
</evidence>
<evidence type="ECO:0000256" key="7">
    <source>
        <dbReference type="ARBA" id="ARBA00023002"/>
    </source>
</evidence>
<comment type="catalytic activity">
    <reaction evidence="14">
        <text>[(1-&gt;4)-beta-D-glucosyl]n+m + reduced acceptor + O2 = 4-dehydro-beta-D-glucosyl-[(1-&gt;4)-beta-D-glucosyl]n-1 + [(1-&gt;4)-beta-D-glucosyl]m + acceptor + H2O.</text>
        <dbReference type="EC" id="1.14.99.56"/>
    </reaction>
</comment>
<dbReference type="GO" id="GO:0004497">
    <property type="term" value="F:monooxygenase activity"/>
    <property type="evidence" value="ECO:0007669"/>
    <property type="project" value="UniProtKB-KW"/>
</dbReference>
<dbReference type="GO" id="GO:0005576">
    <property type="term" value="C:extracellular region"/>
    <property type="evidence" value="ECO:0007669"/>
    <property type="project" value="UniProtKB-SubCell"/>
</dbReference>
<dbReference type="SMART" id="SM00236">
    <property type="entry name" value="fCBD"/>
    <property type="match status" value="1"/>
</dbReference>
<dbReference type="InterPro" id="IPR005103">
    <property type="entry name" value="AA9_LPMO"/>
</dbReference>
<evidence type="ECO:0000256" key="16">
    <source>
        <dbReference type="SAM" id="MobiDB-lite"/>
    </source>
</evidence>
<evidence type="ECO:0000256" key="13">
    <source>
        <dbReference type="ARBA" id="ARBA00044502"/>
    </source>
</evidence>
<evidence type="ECO:0000256" key="10">
    <source>
        <dbReference type="ARBA" id="ARBA00023157"/>
    </source>
</evidence>
<keyword evidence="3" id="KW-0964">Secreted</keyword>
<dbReference type="GO" id="GO:0016787">
    <property type="term" value="F:hydrolase activity"/>
    <property type="evidence" value="ECO:0007669"/>
    <property type="project" value="UniProtKB-KW"/>
</dbReference>
<dbReference type="Pfam" id="PF03443">
    <property type="entry name" value="AA9"/>
    <property type="match status" value="1"/>
</dbReference>
<evidence type="ECO:0000256" key="3">
    <source>
        <dbReference type="ARBA" id="ARBA00022525"/>
    </source>
</evidence>
<dbReference type="PANTHER" id="PTHR33353">
    <property type="entry name" value="PUTATIVE (AFU_ORTHOLOGUE AFUA_1G12560)-RELATED"/>
    <property type="match status" value="1"/>
</dbReference>
<evidence type="ECO:0000256" key="14">
    <source>
        <dbReference type="ARBA" id="ARBA00045077"/>
    </source>
</evidence>
<keyword evidence="19" id="KW-0378">Hydrolase</keyword>
<proteinExistence type="inferred from homology"/>
<dbReference type="SUPFAM" id="SSF57180">
    <property type="entry name" value="Cellulose-binding domain"/>
    <property type="match status" value="1"/>
</dbReference>
<protein>
    <recommendedName>
        <fullName evidence="15">lytic cellulose monooxygenase (C4-dehydrogenating)</fullName>
        <ecNumber evidence="15">1.14.99.56</ecNumber>
    </recommendedName>
</protein>
<dbReference type="GO" id="GO:0030245">
    <property type="term" value="P:cellulose catabolic process"/>
    <property type="evidence" value="ECO:0007669"/>
    <property type="project" value="UniProtKB-KW"/>
</dbReference>
<feature type="signal peptide" evidence="17">
    <location>
        <begin position="1"/>
        <end position="19"/>
    </location>
</feature>
<feature type="chain" id="PRO_5040892746" description="lytic cellulose monooxygenase (C4-dehydrogenating)" evidence="17">
    <location>
        <begin position="20"/>
        <end position="361"/>
    </location>
</feature>
<organism evidence="19 20">
    <name type="scientific">Gnomoniopsis smithogilvyi</name>
    <dbReference type="NCBI Taxonomy" id="1191159"/>
    <lineage>
        <taxon>Eukaryota</taxon>
        <taxon>Fungi</taxon>
        <taxon>Dikarya</taxon>
        <taxon>Ascomycota</taxon>
        <taxon>Pezizomycotina</taxon>
        <taxon>Sordariomycetes</taxon>
        <taxon>Sordariomycetidae</taxon>
        <taxon>Diaporthales</taxon>
        <taxon>Gnomoniaceae</taxon>
        <taxon>Gnomoniopsis</taxon>
    </lineage>
</organism>
<keyword evidence="8" id="KW-0186">Copper</keyword>
<evidence type="ECO:0000256" key="1">
    <source>
        <dbReference type="ARBA" id="ARBA00001973"/>
    </source>
</evidence>
<dbReference type="PROSITE" id="PS00562">
    <property type="entry name" value="CBM1_1"/>
    <property type="match status" value="1"/>
</dbReference>
<name>A0A9W8YPF3_9PEZI</name>
<evidence type="ECO:0000256" key="2">
    <source>
        <dbReference type="ARBA" id="ARBA00004613"/>
    </source>
</evidence>
<reference evidence="19" key="1">
    <citation type="submission" date="2022-10" db="EMBL/GenBank/DDBJ databases">
        <title>Tapping the CABI collections for fungal endophytes: first genome assemblies for Collariella, Neodidymelliopsis, Ascochyta clinopodiicola, Didymella pomorum, Didymosphaeria variabile, Neocosmospora piperis and Neocucurbitaria cava.</title>
        <authorList>
            <person name="Hill R."/>
        </authorList>
    </citation>
    <scope>NUCLEOTIDE SEQUENCE</scope>
    <source>
        <strain evidence="19">IMI 355082</strain>
    </source>
</reference>
<feature type="domain" description="CBM1" evidence="18">
    <location>
        <begin position="325"/>
        <end position="360"/>
    </location>
</feature>
<keyword evidence="4" id="KW-0479">Metal-binding</keyword>
<dbReference type="InterPro" id="IPR049892">
    <property type="entry name" value="AA9"/>
</dbReference>
<comment type="caution">
    <text evidence="19">The sequence shown here is derived from an EMBL/GenBank/DDBJ whole genome shotgun (WGS) entry which is preliminary data.</text>
</comment>
<keyword evidence="20" id="KW-1185">Reference proteome</keyword>
<evidence type="ECO:0000313" key="20">
    <source>
        <dbReference type="Proteomes" id="UP001140453"/>
    </source>
</evidence>
<evidence type="ECO:0000256" key="4">
    <source>
        <dbReference type="ARBA" id="ARBA00022723"/>
    </source>
</evidence>
<comment type="similarity">
    <text evidence="13">Belongs to the polysaccharide monooxygenase AA9 family.</text>
</comment>
<dbReference type="OrthoDB" id="4849160at2759"/>